<dbReference type="RefSeq" id="WP_045106283.1">
    <property type="nucleotide sequence ID" value="NZ_LN681225.1"/>
</dbReference>
<name>A0A0A8UQ74_LEGHA</name>
<evidence type="ECO:0000313" key="1">
    <source>
        <dbReference type="EMBL" id="CEK11010.1"/>
    </source>
</evidence>
<dbReference type="Proteomes" id="UP000032803">
    <property type="component" value="Chromosome I"/>
</dbReference>
<dbReference type="STRING" id="449.LHA_1983"/>
<proteinExistence type="predicted"/>
<sequence>MFRAFENYQKNVVFFHSNFCQFELAKKCNIARSNFLIALTNEEIFSKRLTTQLRPAAAGIPYHISAEEPEQVIVFKKIINSLYNIEKIFSEIEALNVDTHVPGHLYNATSLVKNLYHAVNQAYELIQLVNTGGTAIQSVFAPQLENMRVGFELLSEQLQQFSTSHGSNLEDTLGEKAAQAISFLPTERMTSDDVKFDSLTKFILDIPGYLHQLQAIIQTESLFPEGVNPATSKREQPRLERNAKNLAKHLEKLTAKSGFAQNYRLLKVLKKLGNYATDFINTGAPATKAAYEKSVEKLIQFKTELLPVVIAELESLEENLGLMPGSLTEPTLKSAESYYETMAQSLEKLGKFTEKIDNAESLLNKWYVKAGRAILLSDDREVNLGPAVQKKEDIEHIVHENFLEQRKRLQIGRANRSQLKLNELSHSEKAATAFFEKIQTLGTTYNDSFANLSIKERQELAHLYQQFQSYVVAHDSNLDKDIVKFLNLNVQEKEQFEKGDISSVSGGIYRYYSKTKGAFNALRAKTEFNRVFAEKDKILTIMHRERATEQYRLTLIEDTILASERSAYAKQGNKTVLLEFTPPTVSDTVSKDSNQSAMSFHREVLAIENQLDEIDQAISAFAYFKIKLQGFGDTPLIQLNEKEKEELRHQYKKFQKYVFFLGKNNPDISQLDNQIVLALSSEASDEDNVSQDALDASSLLAFKEPIESFLQQERTQALGQKLVLLGSEKAARAQPSSLIVLTPSKDTKNTLFAQIKEQKLSTKVGDFLHKQLIPYLSKNISPLILHELELPHIKLPYKNVHLSAGHLALYKNLLNAFYYLQQGLVEFEKKADQKELDSTFSRVLFLKHLGMKVGAPIYQTVIAINALKGNPHLTEVLEQGLNLTEPLKKIPFLKTYFDATKGSKKPSPFSLKSRMNEFNNGLAKLQIDLINLVQVTSIQKLPEQYEKLKKDFLAEWKDRFTTIEYLCDLDDDSLSTRLKEILDDSGNAVAEQREKLDTLFGGNDPNWSEISLIYSELEKESEKIQGDELISTSKEKIQTLYLQLLPHLTRLGIADFPDDFIDKVKNTAELQQAIGKLFETEKYFDYSGAFGELQDIFYFEFDKNYGDLELQRKIKINYLLIQPYLQMLDSSYTSEFFSKLNTHSEFESALKKIVLHDRKKITDFISNQKLTNCYSILLSTTHKLQRFSNDSNAKVSKYIAEQKESNAADKLPKEGEKSARKPEKGKLIRRLVTELYDLEKKLTDMRVTKSVNPLNSAFEIFEEHGAPIQEPMNWHEEIEGIVSSITELDFKSAKIAKLLDSFKKLNAILNNIGVEGHELFVERLKEIRSNFNIALVIEADETEVNLCLRAGTLSEPVRQKFDKFYGKIVREILKDEILVADCLADATLTEKRIENEQKRLSKLQTKSTRKDLVEKIAGGENLFFVEINSIYYGIEDIDLWGNPKDIDVLKAKYQALIPYIEREIITVESIAVINSKKDFRDVLEKIQNRIQVNRNNLIKTHPSREAPLDHLSSAVSILLQQVNEGNLESELNPELKERLIDLLNSNAMLSTVFTNKLSLPKVNWSSFVSIDEARNSLSMFEDILTSKDEYSPTSEIDHIYYGIRFLDVNNEKQVRILKEKYNRLLPYINKENITVELVSSTFDRASLASHLDKIQRRIITKYHELSKDNPQKAKSLSTLYEEISALHTELDDDQNFVDLRKIKLIELVEKYSVLVPEIFSSEIVIPNNQLDSKQEIISFKMKLIQIGKLFSKGRVGVFEKLQSLEEGLETNANLFEDKFARQLLLECYRDVVPQLILITKQQSLYYDIYLKKLESIGSKDDFLNAFNTLISHKAALNEQILIASKTDEISIALTHSRIRGFEERLIDEQKQLKEIKFQKCLKLDVVSVFNEYLGFYSPVFHQHIIPIFTEQKDKILGRITSADYIEEKLMEQIAMEIDENRPPMQKYKSLTPILEDNALQHLREVYKKLHFCNEFAVKVKLPKQKALLTKELREKNPVAQQKLDFMNAHEQNLISEIENKSIEEIREYMHTFHRKLKAYDDLMVVFSLIDKLDNGIRKQVAPLLPPVYVNPAYYEELLTLRARLDAPDYQYAKEDADIFENYYKAMQPILEKRNSRYTIDYFQIDNLEGLKKGVAELTPDLSPESKEFLTQIDTVTTIKGIITRKETGIAERKIATQYFFSQYVEPAFSLASVAAWIKDLIMEIKNFFAGNESYFNVKEINYFFKDRIRDIKPKLDPQDEEGEHIAQRNN</sequence>
<keyword evidence="2" id="KW-1185">Reference proteome</keyword>
<reference evidence="2" key="1">
    <citation type="submission" date="2014-09" db="EMBL/GenBank/DDBJ databases">
        <authorList>
            <person name="Gomez-Valero L."/>
        </authorList>
    </citation>
    <scope>NUCLEOTIDE SEQUENCE [LARGE SCALE GENOMIC DNA]</scope>
    <source>
        <strain evidence="2">ATCC35250</strain>
    </source>
</reference>
<dbReference type="OrthoDB" id="5634533at2"/>
<dbReference type="EMBL" id="LN681225">
    <property type="protein sequence ID" value="CEK11010.1"/>
    <property type="molecule type" value="Genomic_DNA"/>
</dbReference>
<evidence type="ECO:0000313" key="2">
    <source>
        <dbReference type="Proteomes" id="UP000032803"/>
    </source>
</evidence>
<dbReference type="KEGG" id="lha:LHA_1983"/>
<organism evidence="1 2">
    <name type="scientific">Legionella hackeliae</name>
    <dbReference type="NCBI Taxonomy" id="449"/>
    <lineage>
        <taxon>Bacteria</taxon>
        <taxon>Pseudomonadati</taxon>
        <taxon>Pseudomonadota</taxon>
        <taxon>Gammaproteobacteria</taxon>
        <taxon>Legionellales</taxon>
        <taxon>Legionellaceae</taxon>
        <taxon>Legionella</taxon>
    </lineage>
</organism>
<gene>
    <name evidence="1" type="ORF">LHA_1983</name>
</gene>
<dbReference type="PATRIC" id="fig|449.7.peg.2163"/>
<accession>A0A0A8UQ74</accession>
<dbReference type="HOGENOM" id="CLU_230654_0_0_6"/>
<protein>
    <submittedName>
        <fullName evidence="1">Putative sidH</fullName>
    </submittedName>
</protein>